<dbReference type="InterPro" id="IPR006068">
    <property type="entry name" value="ATPase_P-typ_cation-transptr_C"/>
</dbReference>
<dbReference type="SUPFAM" id="SSF81653">
    <property type="entry name" value="Calcium ATPase, transduction domain A"/>
    <property type="match status" value="1"/>
</dbReference>
<dbReference type="InterPro" id="IPR018303">
    <property type="entry name" value="ATPase_P-typ_P_site"/>
</dbReference>
<dbReference type="SUPFAM" id="SSF81660">
    <property type="entry name" value="Metal cation-transporting ATPase, ATP-binding domain N"/>
    <property type="match status" value="1"/>
</dbReference>
<proteinExistence type="inferred from homology"/>
<dbReference type="InterPro" id="IPR001757">
    <property type="entry name" value="P_typ_ATPase"/>
</dbReference>
<dbReference type="InterPro" id="IPR008250">
    <property type="entry name" value="ATPase_P-typ_transduc_dom_A_sf"/>
</dbReference>
<feature type="domain" description="Cation-transporting P-type ATPase C-terminal" evidence="12">
    <location>
        <begin position="581"/>
        <end position="751"/>
    </location>
</feature>
<feature type="transmembrane region" description="Helical" evidence="10">
    <location>
        <begin position="698"/>
        <end position="718"/>
    </location>
</feature>
<dbReference type="PANTHER" id="PTHR43294">
    <property type="entry name" value="SODIUM/POTASSIUM-TRANSPORTING ATPASE SUBUNIT ALPHA"/>
    <property type="match status" value="1"/>
</dbReference>
<evidence type="ECO:0000259" key="11">
    <source>
        <dbReference type="Pfam" id="PF00122"/>
    </source>
</evidence>
<dbReference type="Proteomes" id="UP000177457">
    <property type="component" value="Unassembled WGS sequence"/>
</dbReference>
<evidence type="ECO:0000256" key="7">
    <source>
        <dbReference type="ARBA" id="ARBA00022967"/>
    </source>
</evidence>
<feature type="transmembrane region" description="Helical" evidence="10">
    <location>
        <begin position="630"/>
        <end position="653"/>
    </location>
</feature>
<dbReference type="InterPro" id="IPR059000">
    <property type="entry name" value="ATPase_P-type_domA"/>
</dbReference>
<feature type="transmembrane region" description="Helical" evidence="10">
    <location>
        <begin position="730"/>
        <end position="754"/>
    </location>
</feature>
<dbReference type="Pfam" id="PF13246">
    <property type="entry name" value="Cation_ATPase"/>
    <property type="match status" value="1"/>
</dbReference>
<name>A0A1F6MD95_9BACT</name>
<keyword evidence="9 10" id="KW-0472">Membrane</keyword>
<dbReference type="InterPro" id="IPR050510">
    <property type="entry name" value="Cation_transp_ATPase_P-type"/>
</dbReference>
<keyword evidence="4 10" id="KW-0812">Transmembrane</keyword>
<evidence type="ECO:0000256" key="10">
    <source>
        <dbReference type="SAM" id="Phobius"/>
    </source>
</evidence>
<gene>
    <name evidence="13" type="ORF">A3C90_04150</name>
</gene>
<evidence type="ECO:0000313" key="14">
    <source>
        <dbReference type="Proteomes" id="UP000177457"/>
    </source>
</evidence>
<comment type="subcellular location">
    <subcellularLocation>
        <location evidence="1">Cell membrane</location>
        <topology evidence="1">Multi-pass membrane protein</topology>
    </subcellularLocation>
</comment>
<keyword evidence="8 10" id="KW-1133">Transmembrane helix</keyword>
<evidence type="ECO:0000256" key="6">
    <source>
        <dbReference type="ARBA" id="ARBA00022840"/>
    </source>
</evidence>
<dbReference type="GO" id="GO:0016887">
    <property type="term" value="F:ATP hydrolysis activity"/>
    <property type="evidence" value="ECO:0007669"/>
    <property type="project" value="InterPro"/>
</dbReference>
<comment type="caution">
    <text evidence="13">The sequence shown here is derived from an EMBL/GenBank/DDBJ whole genome shotgun (WGS) entry which is preliminary data.</text>
</comment>
<comment type="similarity">
    <text evidence="2">Belongs to the cation transport ATPase (P-type) (TC 3.A.3) family. Type IIA subfamily.</text>
</comment>
<dbReference type="STRING" id="1798683.A3C90_04150"/>
<dbReference type="SUPFAM" id="SSF56784">
    <property type="entry name" value="HAD-like"/>
    <property type="match status" value="1"/>
</dbReference>
<feature type="transmembrane region" description="Helical" evidence="10">
    <location>
        <begin position="557"/>
        <end position="583"/>
    </location>
</feature>
<keyword evidence="7" id="KW-1278">Translocase</keyword>
<dbReference type="InterPro" id="IPR036412">
    <property type="entry name" value="HAD-like_sf"/>
</dbReference>
<dbReference type="AlphaFoldDB" id="A0A1F6MD95"/>
<dbReference type="PROSITE" id="PS00154">
    <property type="entry name" value="ATPASE_E1_E2"/>
    <property type="match status" value="1"/>
</dbReference>
<keyword evidence="3" id="KW-1003">Cell membrane</keyword>
<dbReference type="Gene3D" id="3.40.50.1000">
    <property type="entry name" value="HAD superfamily/HAD-like"/>
    <property type="match status" value="1"/>
</dbReference>
<feature type="domain" description="P-type ATPase A" evidence="11">
    <location>
        <begin position="2"/>
        <end position="96"/>
    </location>
</feature>
<feature type="non-terminal residue" evidence="13">
    <location>
        <position position="1"/>
    </location>
</feature>
<keyword evidence="6" id="KW-0067">ATP-binding</keyword>
<evidence type="ECO:0000259" key="12">
    <source>
        <dbReference type="Pfam" id="PF00689"/>
    </source>
</evidence>
<feature type="transmembrane region" description="Helical" evidence="10">
    <location>
        <begin position="659"/>
        <end position="678"/>
    </location>
</feature>
<organism evidence="13 14">
    <name type="scientific">Candidatus Magasanikbacteria bacterium RIFCSPHIGHO2_02_FULL_51_14</name>
    <dbReference type="NCBI Taxonomy" id="1798683"/>
    <lineage>
        <taxon>Bacteria</taxon>
        <taxon>Candidatus Magasanikiibacteriota</taxon>
    </lineage>
</organism>
<dbReference type="Gene3D" id="1.20.1110.10">
    <property type="entry name" value="Calcium-transporting ATPase, transmembrane domain"/>
    <property type="match status" value="1"/>
</dbReference>
<accession>A0A1F6MD95</accession>
<protein>
    <submittedName>
        <fullName evidence="13">Uncharacterized protein</fullName>
    </submittedName>
</protein>
<feature type="transmembrane region" description="Helical" evidence="10">
    <location>
        <begin position="149"/>
        <end position="176"/>
    </location>
</feature>
<dbReference type="Pfam" id="PF00689">
    <property type="entry name" value="Cation_ATPase_C"/>
    <property type="match status" value="1"/>
</dbReference>
<dbReference type="PANTHER" id="PTHR43294:SF21">
    <property type="entry name" value="CATION TRANSPORTING ATPASE"/>
    <property type="match status" value="1"/>
</dbReference>
<dbReference type="InterPro" id="IPR044492">
    <property type="entry name" value="P_typ_ATPase_HD_dom"/>
</dbReference>
<sequence>SEDVVVGDILILEAGDKVQADSRLIEAREFMVDESLLTGEVEPVVKHAAAIAKDAVIADRVNMAHRGTTVTNGTARAVVTAIGRDTEVGEIASLVKETREGETPLQTQLRKLSRILAGIFVAIVVIVFVMGLVIRSGQYSTIELFETSIALAVAAIPEGLLIALTVILAIGMQAIVKRNALVRRLLAAETLGSVSVICVDKTGTLTEGRMRVTRLVTAESNFDYDELRLVKLEKEDKYPDALFALRIAALCNNAAVREVPVDGLAPQFFGDTTETALAETAWHAGLRKNELDDVFRRVHELPFDSRKKYMATLNHVDHEARLHVKGAPEVLLKRSAFFEKNGKRHELSEHQREWFFKAQESLAGEGLRVLALAYGAAEPGQNELSDKNVHDLVFVGLLALSDPLREDVPETLGLARNAGIHVAMITGDHASTARAIGRSIGLSAKKENVITGEELAGMSDDQLPAVVKRATIFARVNPKDKIRIVQAFQKNGEVVAMTGDGVNDGPALKGADIGVAFGSGTDVAKEISDLVLLDDRFSTIVSAVAGGRTIYQNIKKVVVYLLNSSFTEIVLITGSIIGGIPLALLPAQILWINLVEEAFPTMALAFDKGDRENMKKPPRRKGAPIVDKQMKIIITIMSAVTAMTLFALYFWFYRATGDIALTRTITFVALGINSLFFIYPIRSMPRMIWQMNLFDNRYVVYSTLFGVGILAAAVYLSPLQLLLRTVPLNLAHWFVIFLFGMMNIGLIEAMKGIFLSRMRMPKRLTAL</sequence>
<feature type="transmembrane region" description="Helical" evidence="10">
    <location>
        <begin position="589"/>
        <end position="609"/>
    </location>
</feature>
<dbReference type="EMBL" id="MFQE01000074">
    <property type="protein sequence ID" value="OGH69594.1"/>
    <property type="molecule type" value="Genomic_DNA"/>
</dbReference>
<feature type="transmembrane region" description="Helical" evidence="10">
    <location>
        <begin position="115"/>
        <end position="137"/>
    </location>
</feature>
<dbReference type="InterPro" id="IPR023299">
    <property type="entry name" value="ATPase_P-typ_cyto_dom_N"/>
</dbReference>
<evidence type="ECO:0000256" key="4">
    <source>
        <dbReference type="ARBA" id="ARBA00022692"/>
    </source>
</evidence>
<dbReference type="SFLD" id="SFLDF00027">
    <property type="entry name" value="p-type_atpase"/>
    <property type="match status" value="1"/>
</dbReference>
<dbReference type="Gene3D" id="2.70.150.10">
    <property type="entry name" value="Calcium-transporting ATPase, cytoplasmic transduction domain A"/>
    <property type="match status" value="1"/>
</dbReference>
<evidence type="ECO:0000256" key="1">
    <source>
        <dbReference type="ARBA" id="ARBA00004651"/>
    </source>
</evidence>
<evidence type="ECO:0000256" key="5">
    <source>
        <dbReference type="ARBA" id="ARBA00022741"/>
    </source>
</evidence>
<dbReference type="Pfam" id="PF00122">
    <property type="entry name" value="E1-E2_ATPase"/>
    <property type="match status" value="1"/>
</dbReference>
<dbReference type="PRINTS" id="PR00119">
    <property type="entry name" value="CATATPASE"/>
</dbReference>
<keyword evidence="5" id="KW-0547">Nucleotide-binding</keyword>
<dbReference type="Gene3D" id="3.40.1110.10">
    <property type="entry name" value="Calcium-transporting ATPase, cytoplasmic domain N"/>
    <property type="match status" value="1"/>
</dbReference>
<evidence type="ECO:0000256" key="8">
    <source>
        <dbReference type="ARBA" id="ARBA00022989"/>
    </source>
</evidence>
<dbReference type="SFLD" id="SFLDG00002">
    <property type="entry name" value="C1.7:_P-type_atpase_like"/>
    <property type="match status" value="1"/>
</dbReference>
<reference evidence="13 14" key="1">
    <citation type="journal article" date="2016" name="Nat. Commun.">
        <title>Thousands of microbial genomes shed light on interconnected biogeochemical processes in an aquifer system.</title>
        <authorList>
            <person name="Anantharaman K."/>
            <person name="Brown C.T."/>
            <person name="Hug L.A."/>
            <person name="Sharon I."/>
            <person name="Castelle C.J."/>
            <person name="Probst A.J."/>
            <person name="Thomas B.C."/>
            <person name="Singh A."/>
            <person name="Wilkins M.J."/>
            <person name="Karaoz U."/>
            <person name="Brodie E.L."/>
            <person name="Williams K.H."/>
            <person name="Hubbard S.S."/>
            <person name="Banfield J.F."/>
        </authorList>
    </citation>
    <scope>NUCLEOTIDE SEQUENCE [LARGE SCALE GENOMIC DNA]</scope>
</reference>
<dbReference type="PRINTS" id="PR00120">
    <property type="entry name" value="HATPASE"/>
</dbReference>
<evidence type="ECO:0000256" key="2">
    <source>
        <dbReference type="ARBA" id="ARBA00005675"/>
    </source>
</evidence>
<dbReference type="NCBIfam" id="TIGR01494">
    <property type="entry name" value="ATPase_P-type"/>
    <property type="match status" value="2"/>
</dbReference>
<dbReference type="InterPro" id="IPR023214">
    <property type="entry name" value="HAD_sf"/>
</dbReference>
<dbReference type="InterPro" id="IPR023298">
    <property type="entry name" value="ATPase_P-typ_TM_dom_sf"/>
</dbReference>
<dbReference type="GO" id="GO:0005886">
    <property type="term" value="C:plasma membrane"/>
    <property type="evidence" value="ECO:0007669"/>
    <property type="project" value="UniProtKB-SubCell"/>
</dbReference>
<evidence type="ECO:0000313" key="13">
    <source>
        <dbReference type="EMBL" id="OGH69594.1"/>
    </source>
</evidence>
<evidence type="ECO:0000256" key="3">
    <source>
        <dbReference type="ARBA" id="ARBA00022475"/>
    </source>
</evidence>
<dbReference type="GO" id="GO:0005524">
    <property type="term" value="F:ATP binding"/>
    <property type="evidence" value="ECO:0007669"/>
    <property type="project" value="UniProtKB-KW"/>
</dbReference>
<dbReference type="SUPFAM" id="SSF81665">
    <property type="entry name" value="Calcium ATPase, transmembrane domain M"/>
    <property type="match status" value="1"/>
</dbReference>
<dbReference type="SFLD" id="SFLDS00003">
    <property type="entry name" value="Haloacid_Dehalogenase"/>
    <property type="match status" value="1"/>
</dbReference>
<evidence type="ECO:0000256" key="9">
    <source>
        <dbReference type="ARBA" id="ARBA00023136"/>
    </source>
</evidence>